<dbReference type="InterPro" id="IPR027417">
    <property type="entry name" value="P-loop_NTPase"/>
</dbReference>
<dbReference type="Pfam" id="PF07728">
    <property type="entry name" value="AAA_5"/>
    <property type="match status" value="1"/>
</dbReference>
<dbReference type="SUPFAM" id="SSF52540">
    <property type="entry name" value="P-loop containing nucleoside triphosphate hydrolases"/>
    <property type="match status" value="1"/>
</dbReference>
<dbReference type="InterPro" id="IPR052934">
    <property type="entry name" value="Methyl-DNA_Rec/Restrict_Enz"/>
</dbReference>
<keyword evidence="3" id="KW-1185">Reference proteome</keyword>
<gene>
    <name evidence="2" type="ORF">SAMN05421789_11731</name>
</gene>
<reference evidence="3" key="1">
    <citation type="submission" date="2017-01" db="EMBL/GenBank/DDBJ databases">
        <authorList>
            <person name="Varghese N."/>
            <person name="Submissions S."/>
        </authorList>
    </citation>
    <scope>NUCLEOTIDE SEQUENCE [LARGE SCALE GENOMIC DNA]</scope>
    <source>
        <strain evidence="3">DSM 23145</strain>
    </source>
</reference>
<dbReference type="AlphaFoldDB" id="A0A1N7NTX9"/>
<sequence>MLKNHGSLTNLKDKMSKKYLYKVYSGVNTFSNFPAGNEFRFSAENFSPQIQIQIGDIIVAYSNPGTFCILEITGTEGYNLSAVKNLELFKEKFINFDSGTSILELTEIDYSNLLVELLLKFSTISPEDNTENISTSQIISSFAKWLNAKPKNNYFDNDYIKTVSFLTKLQEKYSEIYSKDIFDVDFDDLDNFIEKINTNIWDQSTDFWRYSEAASNHQPRAILNKDNYQAFLKEFKYKRNHNFQPKNTIYYGAPGTGKSYRVDQIIKDLDPKYFERVTFHPDYDNASFVGGYKPVSQKNEKGDEEIGYRFVPQAFSTIYSRAWQDPTHQYYLVIEEINRGNCAEIFGEIFQLLDRNSEYTVTPSRELREHLLKDFSDNPEHEGIRKGLKLPSNLHILATMNTSDQSLFPMDSAFKRRWEWEYVLICYDPKTEEDRDNLSFGYEIELPDGTKYRWIDFISKINNNHIKNNPSLGMDKCIGNYFIKPDSGNFISLKPFISKVIFYLWNDVFKDEDNKVFESNGSYEDFFPIASAGVTKVKELFERIELSPISVYAERDEEYQLGQVAEENQTVEN</sequence>
<name>A0A1N7NTX9_9FLAO</name>
<dbReference type="Proteomes" id="UP000185839">
    <property type="component" value="Unassembled WGS sequence"/>
</dbReference>
<dbReference type="STRING" id="713588.SAMN05421789_11731"/>
<feature type="domain" description="ATPase dynein-related AAA" evidence="1">
    <location>
        <begin position="250"/>
        <end position="417"/>
    </location>
</feature>
<dbReference type="InterPro" id="IPR011704">
    <property type="entry name" value="ATPase_dyneun-rel_AAA"/>
</dbReference>
<dbReference type="GO" id="GO:0016887">
    <property type="term" value="F:ATP hydrolysis activity"/>
    <property type="evidence" value="ECO:0007669"/>
    <property type="project" value="InterPro"/>
</dbReference>
<dbReference type="EMBL" id="FTOI01000017">
    <property type="protein sequence ID" value="SIT01752.1"/>
    <property type="molecule type" value="Genomic_DNA"/>
</dbReference>
<evidence type="ECO:0000259" key="1">
    <source>
        <dbReference type="Pfam" id="PF07728"/>
    </source>
</evidence>
<dbReference type="GO" id="GO:0005524">
    <property type="term" value="F:ATP binding"/>
    <property type="evidence" value="ECO:0007669"/>
    <property type="project" value="InterPro"/>
</dbReference>
<dbReference type="Gene3D" id="3.40.50.300">
    <property type="entry name" value="P-loop containing nucleotide triphosphate hydrolases"/>
    <property type="match status" value="1"/>
</dbReference>
<organism evidence="2 3">
    <name type="scientific">Kaistella chaponensis</name>
    <dbReference type="NCBI Taxonomy" id="713588"/>
    <lineage>
        <taxon>Bacteria</taxon>
        <taxon>Pseudomonadati</taxon>
        <taxon>Bacteroidota</taxon>
        <taxon>Flavobacteriia</taxon>
        <taxon>Flavobacteriales</taxon>
        <taxon>Weeksellaceae</taxon>
        <taxon>Chryseobacterium group</taxon>
        <taxon>Kaistella</taxon>
    </lineage>
</organism>
<evidence type="ECO:0000313" key="2">
    <source>
        <dbReference type="EMBL" id="SIT01752.1"/>
    </source>
</evidence>
<accession>A0A1N7NTX9</accession>
<proteinExistence type="predicted"/>
<evidence type="ECO:0000313" key="3">
    <source>
        <dbReference type="Proteomes" id="UP000185839"/>
    </source>
</evidence>
<dbReference type="PANTHER" id="PTHR37291">
    <property type="entry name" value="5-METHYLCYTOSINE-SPECIFIC RESTRICTION ENZYME B"/>
    <property type="match status" value="1"/>
</dbReference>
<dbReference type="PANTHER" id="PTHR37291:SF1">
    <property type="entry name" value="TYPE IV METHYL-DIRECTED RESTRICTION ENZYME ECOKMCRB SUBUNIT"/>
    <property type="match status" value="1"/>
</dbReference>
<protein>
    <submittedName>
        <fullName evidence="2">AAA domain (Dynein-related subfamily)</fullName>
    </submittedName>
</protein>